<name>A0A835J8T9_9ROSI</name>
<dbReference type="GO" id="GO:0005743">
    <property type="term" value="C:mitochondrial inner membrane"/>
    <property type="evidence" value="ECO:0007669"/>
    <property type="project" value="InterPro"/>
</dbReference>
<organism evidence="2 3">
    <name type="scientific">Salix dunnii</name>
    <dbReference type="NCBI Taxonomy" id="1413687"/>
    <lineage>
        <taxon>Eukaryota</taxon>
        <taxon>Viridiplantae</taxon>
        <taxon>Streptophyta</taxon>
        <taxon>Embryophyta</taxon>
        <taxon>Tracheophyta</taxon>
        <taxon>Spermatophyta</taxon>
        <taxon>Magnoliopsida</taxon>
        <taxon>eudicotyledons</taxon>
        <taxon>Gunneridae</taxon>
        <taxon>Pentapetalae</taxon>
        <taxon>rosids</taxon>
        <taxon>fabids</taxon>
        <taxon>Malpighiales</taxon>
        <taxon>Salicaceae</taxon>
        <taxon>Saliceae</taxon>
        <taxon>Salix</taxon>
    </lineage>
</organism>
<gene>
    <name evidence="2" type="ORF">SADUNF_Sadunf16G0067600</name>
</gene>
<evidence type="ECO:0000313" key="3">
    <source>
        <dbReference type="Proteomes" id="UP000657918"/>
    </source>
</evidence>
<evidence type="ECO:0000313" key="2">
    <source>
        <dbReference type="EMBL" id="KAF9664916.1"/>
    </source>
</evidence>
<keyword evidence="1" id="KW-0175">Coiled coil</keyword>
<proteinExistence type="predicted"/>
<evidence type="ECO:0000256" key="1">
    <source>
        <dbReference type="SAM" id="Coils"/>
    </source>
</evidence>
<dbReference type="InterPro" id="IPR044202">
    <property type="entry name" value="LETM1/MDM38-like"/>
</dbReference>
<sequence length="936" mass="104991">MEVKLKHHSCFYCSSSNPWLSQNSVVPSIFCQKVAHLNYLLSNWGTSRKRCLVKLALRGNGNQSLNYQLVGYEKFNLAYRKTRKTGHPLPLASADDGLTVNGSPASPSSDVEEMRLKLNHSLQGDDSTDKLVQSLHDAARVFEVAIKEQDSLSKFFWLSTAWLGVDRNAWVKTLCYQASVYSLLQAAHEISFQGDGRDRDVNNFVQTSLLRQSAPLESLIRDKLSAKQPEAYEWFWSKQVPMVAASFFNYLEEDLSFTSRTAVFAKGLPSILGNGSDISLLLLVLTCNAAITKLGTTKVSCPDFFSMSADITGRLMDMLVDFIPVCQAYQSIKHIGLRREFLVHFGPRVAACRVKNDRGSEEVIFWVNLVQKQVQRAINRERIWSRLATSESIEILEKDLAIFGFFIALGRSTQSFLSDHGFDVQYDPIESFIGYLIGGSVLYYPQLSSISSYQLYVEVVCEELDWFPFYLGNDGTTKLSHGHKNKQKGPPNAEAIPQVLDVCSHWMQSFIKYSTWLQDPSNVKAAKFLSRGHTKLMECMEELGMSWKMTESNISYSVEITRPEINFMTDKETDSFNKLPFRPVVHVVSVLYAKRMIVLLIWCQSLESVEGALVRLEKLLQGLPASSSNSGKENIKAACSDLEKIRKLKKEAEFLEASFRAKAASLQQGEDESSQQSSISDQQQYLKGNGKKNAGVRLDRSKSKFQGLWNFIVYSPTMKPGHDVAVANASGDADNGQTTRSMGIGESESNEIHRFELLRNELMELEKRVQKSTDQYDNEEDIKVTDDAANYHDEAASSQLIRVPRNENIIRKSIDKLKKTSTDVLQGTQLLAIDVAASMGLLKRLLIGDELTEKERKTLRRTMIDVASVVPIGVLMLLPVTAVGHAAMLAAIQRYVPALIPSTYGPERLDLLRQLEKVKEMEASEPDAKENGEALS</sequence>
<dbReference type="PANTHER" id="PTHR14009">
    <property type="entry name" value="LEUCINE ZIPPER-EF-HAND CONTAINING TRANSMEMBRANE PROTEIN"/>
    <property type="match status" value="1"/>
</dbReference>
<dbReference type="OrthoDB" id="275278at2759"/>
<dbReference type="GO" id="GO:0030003">
    <property type="term" value="P:intracellular monoatomic cation homeostasis"/>
    <property type="evidence" value="ECO:0007669"/>
    <property type="project" value="TreeGrafter"/>
</dbReference>
<comment type="caution">
    <text evidence="2">The sequence shown here is derived from an EMBL/GenBank/DDBJ whole genome shotgun (WGS) entry which is preliminary data.</text>
</comment>
<dbReference type="EMBL" id="JADGMS010000016">
    <property type="protein sequence ID" value="KAF9664916.1"/>
    <property type="molecule type" value="Genomic_DNA"/>
</dbReference>
<feature type="coiled-coil region" evidence="1">
    <location>
        <begin position="755"/>
        <end position="782"/>
    </location>
</feature>
<keyword evidence="3" id="KW-1185">Reference proteome</keyword>
<accession>A0A835J8T9</accession>
<evidence type="ECO:0008006" key="4">
    <source>
        <dbReference type="Google" id="ProtNLM"/>
    </source>
</evidence>
<dbReference type="Proteomes" id="UP000657918">
    <property type="component" value="Chromosome 16"/>
</dbReference>
<dbReference type="AlphaFoldDB" id="A0A835J8T9"/>
<reference evidence="2 3" key="1">
    <citation type="submission" date="2020-10" db="EMBL/GenBank/DDBJ databases">
        <title>Plant Genome Project.</title>
        <authorList>
            <person name="Zhang R.-G."/>
        </authorList>
    </citation>
    <scope>NUCLEOTIDE SEQUENCE [LARGE SCALE GENOMIC DNA]</scope>
    <source>
        <strain evidence="2">FAFU-HL-1</strain>
        <tissue evidence="2">Leaf</tissue>
    </source>
</reference>
<dbReference type="PANTHER" id="PTHR14009:SF9">
    <property type="entry name" value="LETM1-LIKE PROTEIN"/>
    <property type="match status" value="1"/>
</dbReference>
<protein>
    <recommendedName>
        <fullName evidence="4">LETM1-like protein</fullName>
    </recommendedName>
</protein>